<gene>
    <name evidence="1" type="ORF">AMS68_002505</name>
</gene>
<reference evidence="1 2" key="1">
    <citation type="journal article" date="2016" name="Sci. Rep.">
        <title>Peltaster fructicola genome reveals evolution from an invasive phytopathogen to an ectophytic parasite.</title>
        <authorList>
            <person name="Xu C."/>
            <person name="Chen H."/>
            <person name="Gleason M.L."/>
            <person name="Xu J.R."/>
            <person name="Liu H."/>
            <person name="Zhang R."/>
            <person name="Sun G."/>
        </authorList>
    </citation>
    <scope>NUCLEOTIDE SEQUENCE [LARGE SCALE GENOMIC DNA]</scope>
    <source>
        <strain evidence="1 2">LNHT1506</strain>
    </source>
</reference>
<organism evidence="1 2">
    <name type="scientific">Peltaster fructicola</name>
    <dbReference type="NCBI Taxonomy" id="286661"/>
    <lineage>
        <taxon>Eukaryota</taxon>
        <taxon>Fungi</taxon>
        <taxon>Dikarya</taxon>
        <taxon>Ascomycota</taxon>
        <taxon>Pezizomycotina</taxon>
        <taxon>Dothideomycetes</taxon>
        <taxon>Dothideomycetes incertae sedis</taxon>
        <taxon>Peltaster</taxon>
    </lineage>
</organism>
<evidence type="ECO:0000313" key="1">
    <source>
        <dbReference type="EMBL" id="QIW96987.1"/>
    </source>
</evidence>
<dbReference type="Proteomes" id="UP000503462">
    <property type="component" value="Chromosome 2"/>
</dbReference>
<dbReference type="AlphaFoldDB" id="A0A6H0XQR8"/>
<evidence type="ECO:0000313" key="2">
    <source>
        <dbReference type="Proteomes" id="UP000503462"/>
    </source>
</evidence>
<keyword evidence="2" id="KW-1185">Reference proteome</keyword>
<sequence length="104" mass="12075">MASSKWTSFSGFRDVVRSSNIDPLLLIHLSKMCGYVYAYYYCGCDYYIQNDTIEFCANRNLSAHSPDVWSDDMCDKKEVKCAGISNFYCRECSEDHLLEYDLDE</sequence>
<protein>
    <submittedName>
        <fullName evidence="1">Uncharacterized protein</fullName>
    </submittedName>
</protein>
<proteinExistence type="predicted"/>
<name>A0A6H0XQR8_9PEZI</name>
<accession>A0A6H0XQR8</accession>
<dbReference type="OrthoDB" id="3621151at2759"/>
<dbReference type="EMBL" id="CP051140">
    <property type="protein sequence ID" value="QIW96987.1"/>
    <property type="molecule type" value="Genomic_DNA"/>
</dbReference>